<evidence type="ECO:0000313" key="6">
    <source>
        <dbReference type="Proteomes" id="UP000248961"/>
    </source>
</evidence>
<proteinExistence type="predicted"/>
<dbReference type="Proteomes" id="UP000248961">
    <property type="component" value="Unassembled WGS sequence"/>
</dbReference>
<keyword evidence="3" id="KW-0560">Oxidoreductase</keyword>
<organism evidence="5 6">
    <name type="scientific">Aspergillus homomorphus (strain CBS 101889)</name>
    <dbReference type="NCBI Taxonomy" id="1450537"/>
    <lineage>
        <taxon>Eukaryota</taxon>
        <taxon>Fungi</taxon>
        <taxon>Dikarya</taxon>
        <taxon>Ascomycota</taxon>
        <taxon>Pezizomycotina</taxon>
        <taxon>Eurotiomycetes</taxon>
        <taxon>Eurotiomycetidae</taxon>
        <taxon>Eurotiales</taxon>
        <taxon>Aspergillaceae</taxon>
        <taxon>Aspergillus</taxon>
        <taxon>Aspergillus subgen. Circumdati</taxon>
    </lineage>
</organism>
<dbReference type="InterPro" id="IPR050346">
    <property type="entry name" value="FMO-like"/>
</dbReference>
<keyword evidence="2" id="KW-0274">FAD</keyword>
<dbReference type="PANTHER" id="PTHR23023">
    <property type="entry name" value="DIMETHYLANILINE MONOOXYGENASE"/>
    <property type="match status" value="1"/>
</dbReference>
<feature type="region of interest" description="Disordered" evidence="4">
    <location>
        <begin position="559"/>
        <end position="609"/>
    </location>
</feature>
<dbReference type="RefSeq" id="XP_025549595.1">
    <property type="nucleotide sequence ID" value="XM_025700062.1"/>
</dbReference>
<keyword evidence="6" id="KW-1185">Reference proteome</keyword>
<dbReference type="OrthoDB" id="66881at2759"/>
<evidence type="ECO:0000313" key="5">
    <source>
        <dbReference type="EMBL" id="RAL10441.1"/>
    </source>
</evidence>
<reference evidence="5 6" key="1">
    <citation type="submission" date="2018-02" db="EMBL/GenBank/DDBJ databases">
        <title>The genomes of Aspergillus section Nigri reveals drivers in fungal speciation.</title>
        <authorList>
            <consortium name="DOE Joint Genome Institute"/>
            <person name="Vesth T.C."/>
            <person name="Nybo J."/>
            <person name="Theobald S."/>
            <person name="Brandl J."/>
            <person name="Frisvad J.C."/>
            <person name="Nielsen K.F."/>
            <person name="Lyhne E.K."/>
            <person name="Kogle M.E."/>
            <person name="Kuo A."/>
            <person name="Riley R."/>
            <person name="Clum A."/>
            <person name="Nolan M."/>
            <person name="Lipzen A."/>
            <person name="Salamov A."/>
            <person name="Henrissat B."/>
            <person name="Wiebenga A."/>
            <person name="De vries R.P."/>
            <person name="Grigoriev I.V."/>
            <person name="Mortensen U.H."/>
            <person name="Andersen M.R."/>
            <person name="Baker S.E."/>
        </authorList>
    </citation>
    <scope>NUCLEOTIDE SEQUENCE [LARGE SCALE GENOMIC DNA]</scope>
    <source>
        <strain evidence="5 6">CBS 101889</strain>
    </source>
</reference>
<dbReference type="EMBL" id="KZ824295">
    <property type="protein sequence ID" value="RAL10441.1"/>
    <property type="molecule type" value="Genomic_DNA"/>
</dbReference>
<feature type="region of interest" description="Disordered" evidence="4">
    <location>
        <begin position="754"/>
        <end position="777"/>
    </location>
</feature>
<evidence type="ECO:0000256" key="2">
    <source>
        <dbReference type="ARBA" id="ARBA00022827"/>
    </source>
</evidence>
<dbReference type="SUPFAM" id="SSF51905">
    <property type="entry name" value="FAD/NAD(P)-binding domain"/>
    <property type="match status" value="1"/>
</dbReference>
<dbReference type="Gene3D" id="3.50.50.60">
    <property type="entry name" value="FAD/NAD(P)-binding domain"/>
    <property type="match status" value="1"/>
</dbReference>
<name>A0A395HR57_ASPHC</name>
<dbReference type="AlphaFoldDB" id="A0A395HR57"/>
<evidence type="ECO:0000256" key="1">
    <source>
        <dbReference type="ARBA" id="ARBA00022630"/>
    </source>
</evidence>
<sequence>MPPPQKVAIIGLVTAKTLVHNAPPGTFQPTVFEKRERVGGLWGIDLPQREPEAGVEAEGLVPGLMRTNLSRFTVAFSDLDWEATVLDGGGDGEGGGESESLPMFPRAWQVGTYLSKYAELYLPPGVLRLGCEVERVVKGAEGKGWVVRWVERGLARSEYFDYLVVSSGYFSRPYIPDIPGLGLGVPADTTVHSSALQSAADVQRLFGRVRGSGGKLLVVGGSMSGVEAASKLALHLSSMDCALGASSTLPKEQFELHHVCSRPFWTVPTYLPRKSVLGSNQETTVPFLPLDLVFYDLARRPPGQVEYGLGLLTREQISKTNTYFSELLGSDYTRTGSVGVTSENNQTSPQPSWIAIGNDYAEYVRAGTINTTIGRVAAISHAHSSSAHASVEIKLPTGESMVLDDVAAIILATGFTPSESLAYLPPAVLSTLEYSPHDPFIPLILDNKGTTRAEMPDLGFVGFYRGPYWGVMEMQARSLAARWTAHATASADDHPPSSLALARESERAKLRQIRRPSKANPDIAAVTAGAPAQRSQFPMGDYVGLMESFARELDIPRTPLFPLKQEPPSAQTPPSKENKQPLNPIIPARYQPHPQPHTPRNTTPAPSKIDHDITLTTEQVTKTLTSLRKTLSPPRTTGDLSTATAIFRALHGSWVFSRTEPRSEWSTRLTAPTTAGRRRGYATFYPRYTTAPGYEKEYLYTETCPRPQTSDLDLRESCKKYIESRRAVYRLLGDGSDELNGQIRVWNAGGEYDSGGYDDGSGGDGRDGRPVPVSSVGRFSHGMEVRPARVIAGYDDDTAKMEKDMGSEMYVVCASGRGGEHPSQKWEYRFYLEGVSVVRWECVLREEGLDCGSGGGGRITETVYVR</sequence>
<dbReference type="GeneID" id="37204351"/>
<dbReference type="STRING" id="1450537.A0A395HR57"/>
<protein>
    <recommendedName>
        <fullName evidence="7">FAD/NAD(P)-binding domain-containing protein</fullName>
    </recommendedName>
</protein>
<keyword evidence="1" id="KW-0285">Flavoprotein</keyword>
<evidence type="ECO:0000256" key="4">
    <source>
        <dbReference type="SAM" id="MobiDB-lite"/>
    </source>
</evidence>
<dbReference type="InterPro" id="IPR036188">
    <property type="entry name" value="FAD/NAD-bd_sf"/>
</dbReference>
<evidence type="ECO:0008006" key="7">
    <source>
        <dbReference type="Google" id="ProtNLM"/>
    </source>
</evidence>
<dbReference type="VEuPathDB" id="FungiDB:BO97DRAFT_471714"/>
<dbReference type="GO" id="GO:0016491">
    <property type="term" value="F:oxidoreductase activity"/>
    <property type="evidence" value="ECO:0007669"/>
    <property type="project" value="UniProtKB-KW"/>
</dbReference>
<accession>A0A395HR57</accession>
<gene>
    <name evidence="5" type="ORF">BO97DRAFT_471714</name>
</gene>
<evidence type="ECO:0000256" key="3">
    <source>
        <dbReference type="ARBA" id="ARBA00023002"/>
    </source>
</evidence>